<evidence type="ECO:0000259" key="9">
    <source>
        <dbReference type="Pfam" id="PF22600"/>
    </source>
</evidence>
<comment type="caution">
    <text evidence="10">The sequence shown here is derived from an EMBL/GenBank/DDBJ whole genome shotgun (WGS) entry which is preliminary data.</text>
</comment>
<dbReference type="SUPFAM" id="SSF81631">
    <property type="entry name" value="PAP/OAS1 substrate-binding domain"/>
    <property type="match status" value="1"/>
</dbReference>
<keyword evidence="6" id="KW-0479">Metal-binding</keyword>
<evidence type="ECO:0000256" key="5">
    <source>
        <dbReference type="ARBA" id="ARBA00022679"/>
    </source>
</evidence>
<dbReference type="CDD" id="cd05402">
    <property type="entry name" value="NT_PAP_TUTase"/>
    <property type="match status" value="1"/>
</dbReference>
<evidence type="ECO:0000256" key="3">
    <source>
        <dbReference type="ARBA" id="ARBA00004496"/>
    </source>
</evidence>
<dbReference type="PANTHER" id="PTHR12271">
    <property type="entry name" value="POLY A POLYMERASE CID PAP -RELATED"/>
    <property type="match status" value="1"/>
</dbReference>
<dbReference type="SUPFAM" id="SSF81301">
    <property type="entry name" value="Nucleotidyltransferase"/>
    <property type="match status" value="1"/>
</dbReference>
<keyword evidence="5" id="KW-0808">Transferase</keyword>
<evidence type="ECO:0000313" key="10">
    <source>
        <dbReference type="EMBL" id="CAG9329212.1"/>
    </source>
</evidence>
<name>A0AAU9JXE0_9CILI</name>
<dbReference type="Pfam" id="PF03828">
    <property type="entry name" value="PAP_assoc"/>
    <property type="match status" value="1"/>
</dbReference>
<comment type="cofactor">
    <cofactor evidence="1">
        <name>Mn(2+)</name>
        <dbReference type="ChEBI" id="CHEBI:29035"/>
    </cofactor>
</comment>
<dbReference type="Gene3D" id="3.30.460.10">
    <property type="entry name" value="Beta Polymerase, domain 2"/>
    <property type="match status" value="1"/>
</dbReference>
<reference evidence="10" key="1">
    <citation type="submission" date="2021-09" db="EMBL/GenBank/DDBJ databases">
        <authorList>
            <consortium name="AG Swart"/>
            <person name="Singh M."/>
            <person name="Singh A."/>
            <person name="Seah K."/>
            <person name="Emmerich C."/>
        </authorList>
    </citation>
    <scope>NUCLEOTIDE SEQUENCE</scope>
    <source>
        <strain evidence="10">ATCC30299</strain>
    </source>
</reference>
<dbReference type="GO" id="GO:0016779">
    <property type="term" value="F:nucleotidyltransferase activity"/>
    <property type="evidence" value="ECO:0007669"/>
    <property type="project" value="TreeGrafter"/>
</dbReference>
<evidence type="ECO:0000259" key="8">
    <source>
        <dbReference type="Pfam" id="PF03828"/>
    </source>
</evidence>
<comment type="cofactor">
    <cofactor evidence="2">
        <name>Mg(2+)</name>
        <dbReference type="ChEBI" id="CHEBI:18420"/>
    </cofactor>
</comment>
<feature type="domain" description="PAP-associated" evidence="8">
    <location>
        <begin position="243"/>
        <end position="294"/>
    </location>
</feature>
<dbReference type="InterPro" id="IPR002058">
    <property type="entry name" value="PAP_assoc"/>
</dbReference>
<dbReference type="AlphaFoldDB" id="A0AAU9JXE0"/>
<protein>
    <recommendedName>
        <fullName evidence="12">PAP-associated domain-containing protein</fullName>
    </recommendedName>
</protein>
<evidence type="ECO:0000256" key="4">
    <source>
        <dbReference type="ARBA" id="ARBA00022490"/>
    </source>
</evidence>
<keyword evidence="4" id="KW-0963">Cytoplasm</keyword>
<dbReference type="Gene3D" id="1.10.1410.10">
    <property type="match status" value="1"/>
</dbReference>
<evidence type="ECO:0008006" key="12">
    <source>
        <dbReference type="Google" id="ProtNLM"/>
    </source>
</evidence>
<evidence type="ECO:0000256" key="6">
    <source>
        <dbReference type="ARBA" id="ARBA00022723"/>
    </source>
</evidence>
<evidence type="ECO:0000256" key="2">
    <source>
        <dbReference type="ARBA" id="ARBA00001946"/>
    </source>
</evidence>
<dbReference type="GO" id="GO:0031123">
    <property type="term" value="P:RNA 3'-end processing"/>
    <property type="evidence" value="ECO:0007669"/>
    <property type="project" value="TreeGrafter"/>
</dbReference>
<evidence type="ECO:0000256" key="7">
    <source>
        <dbReference type="ARBA" id="ARBA00022842"/>
    </source>
</evidence>
<evidence type="ECO:0000313" key="11">
    <source>
        <dbReference type="Proteomes" id="UP001162131"/>
    </source>
</evidence>
<dbReference type="GO" id="GO:0005737">
    <property type="term" value="C:cytoplasm"/>
    <property type="evidence" value="ECO:0007669"/>
    <property type="project" value="UniProtKB-SubCell"/>
</dbReference>
<dbReference type="Pfam" id="PF22600">
    <property type="entry name" value="MTPAP-like_central"/>
    <property type="match status" value="1"/>
</dbReference>
<dbReference type="InterPro" id="IPR043519">
    <property type="entry name" value="NT_sf"/>
</dbReference>
<dbReference type="Proteomes" id="UP001162131">
    <property type="component" value="Unassembled WGS sequence"/>
</dbReference>
<feature type="domain" description="Poly(A) RNA polymerase mitochondrial-like central palm" evidence="9">
    <location>
        <begin position="23"/>
        <end position="155"/>
    </location>
</feature>
<keyword evidence="11" id="KW-1185">Reference proteome</keyword>
<accession>A0AAU9JXE0</accession>
<comment type="subcellular location">
    <subcellularLocation>
        <location evidence="3">Cytoplasm</location>
    </subcellularLocation>
</comment>
<sequence length="337" mass="38911">MISSLIDSMSTNNININIDFQSLSEEIAVIFTTSRLSNETISIYEGIRTRLDRMMKLGIRSDCSVEIYGSARSGFGIVGSDLDLNLTFPQAVEELEVLKRIKKTIRNSCISSNIIEARTRILKFRLTSHPDVDSSISLNNYFALRNTELLNTYSKIDERVPQLVVTVKHWAKMMGIADTIQHTLSQYAHSLLVIYFLQRRQPPILPNLQNDNKISDFYQEFDCGFDRDYEKYRELAQRNTETIGELLYNYFRFYESFGWYDTIVDISRLERARKESKPIKSQWTKLICIRDPFLTVRNLGDVCNKEGSRKVISEFGYAAAMISEGRSLAYVLNNNMS</sequence>
<dbReference type="GO" id="GO:0046872">
    <property type="term" value="F:metal ion binding"/>
    <property type="evidence" value="ECO:0007669"/>
    <property type="project" value="UniProtKB-KW"/>
</dbReference>
<evidence type="ECO:0000256" key="1">
    <source>
        <dbReference type="ARBA" id="ARBA00001936"/>
    </source>
</evidence>
<proteinExistence type="predicted"/>
<gene>
    <name evidence="10" type="ORF">BSTOLATCC_MIC48038</name>
</gene>
<dbReference type="EMBL" id="CAJZBQ010000047">
    <property type="protein sequence ID" value="CAG9329212.1"/>
    <property type="molecule type" value="Genomic_DNA"/>
</dbReference>
<dbReference type="InterPro" id="IPR054708">
    <property type="entry name" value="MTPAP-like_central"/>
</dbReference>
<organism evidence="10 11">
    <name type="scientific">Blepharisma stoltei</name>
    <dbReference type="NCBI Taxonomy" id="1481888"/>
    <lineage>
        <taxon>Eukaryota</taxon>
        <taxon>Sar</taxon>
        <taxon>Alveolata</taxon>
        <taxon>Ciliophora</taxon>
        <taxon>Postciliodesmatophora</taxon>
        <taxon>Heterotrichea</taxon>
        <taxon>Heterotrichida</taxon>
        <taxon>Blepharismidae</taxon>
        <taxon>Blepharisma</taxon>
    </lineage>
</organism>
<dbReference type="PANTHER" id="PTHR12271:SF40">
    <property type="entry name" value="POLY(A) RNA POLYMERASE GLD2"/>
    <property type="match status" value="1"/>
</dbReference>
<keyword evidence="7" id="KW-0460">Magnesium</keyword>